<proteinExistence type="predicted"/>
<dbReference type="PANTHER" id="PTHR44846:SF1">
    <property type="entry name" value="MANNOSYL-D-GLYCERATE TRANSPORT_METABOLISM SYSTEM REPRESSOR MNGR-RELATED"/>
    <property type="match status" value="1"/>
</dbReference>
<evidence type="ECO:0000313" key="5">
    <source>
        <dbReference type="EMBL" id="QSR27948.1"/>
    </source>
</evidence>
<dbReference type="Pfam" id="PF00392">
    <property type="entry name" value="GntR"/>
    <property type="match status" value="1"/>
</dbReference>
<dbReference type="PRINTS" id="PR00035">
    <property type="entry name" value="HTHGNTR"/>
</dbReference>
<dbReference type="Proteomes" id="UP000662818">
    <property type="component" value="Chromosome"/>
</dbReference>
<dbReference type="SUPFAM" id="SSF64288">
    <property type="entry name" value="Chorismate lyase-like"/>
    <property type="match status" value="1"/>
</dbReference>
<accession>A0ABX7PPJ9</accession>
<name>A0ABX7PPJ9_9ACTN</name>
<dbReference type="InterPro" id="IPR028978">
    <property type="entry name" value="Chorismate_lyase_/UTRA_dom_sf"/>
</dbReference>
<feature type="domain" description="HTH gntR-type" evidence="4">
    <location>
        <begin position="1"/>
        <end position="57"/>
    </location>
</feature>
<evidence type="ECO:0000256" key="1">
    <source>
        <dbReference type="ARBA" id="ARBA00023015"/>
    </source>
</evidence>
<dbReference type="Gene3D" id="3.40.1410.10">
    <property type="entry name" value="Chorismate lyase-like"/>
    <property type="match status" value="1"/>
</dbReference>
<dbReference type="InterPro" id="IPR050679">
    <property type="entry name" value="Bact_HTH_transcr_reg"/>
</dbReference>
<dbReference type="InterPro" id="IPR011663">
    <property type="entry name" value="UTRA"/>
</dbReference>
<gene>
    <name evidence="5" type="ORF">CFH99_20190</name>
</gene>
<dbReference type="PROSITE" id="PS50949">
    <property type="entry name" value="HTH_GNTR"/>
    <property type="match status" value="1"/>
</dbReference>
<dbReference type="EMBL" id="CP022295">
    <property type="protein sequence ID" value="QSR27948.1"/>
    <property type="molecule type" value="Genomic_DNA"/>
</dbReference>
<dbReference type="CDD" id="cd07377">
    <property type="entry name" value="WHTH_GntR"/>
    <property type="match status" value="1"/>
</dbReference>
<dbReference type="PANTHER" id="PTHR44846">
    <property type="entry name" value="MANNOSYL-D-GLYCERATE TRANSPORT/METABOLISM SYSTEM REPRESSOR MNGR-RELATED"/>
    <property type="match status" value="1"/>
</dbReference>
<dbReference type="SUPFAM" id="SSF46785">
    <property type="entry name" value="Winged helix' DNA-binding domain"/>
    <property type="match status" value="1"/>
</dbReference>
<dbReference type="InterPro" id="IPR036390">
    <property type="entry name" value="WH_DNA-bd_sf"/>
</dbReference>
<dbReference type="Pfam" id="PF07702">
    <property type="entry name" value="UTRA"/>
    <property type="match status" value="1"/>
</dbReference>
<dbReference type="SMART" id="SM00866">
    <property type="entry name" value="UTRA"/>
    <property type="match status" value="1"/>
</dbReference>
<evidence type="ECO:0000313" key="6">
    <source>
        <dbReference type="Proteomes" id="UP000662818"/>
    </source>
</evidence>
<keyword evidence="3" id="KW-0804">Transcription</keyword>
<evidence type="ECO:0000259" key="4">
    <source>
        <dbReference type="PROSITE" id="PS50949"/>
    </source>
</evidence>
<dbReference type="SMART" id="SM00345">
    <property type="entry name" value="HTH_GNTR"/>
    <property type="match status" value="1"/>
</dbReference>
<keyword evidence="6" id="KW-1185">Reference proteome</keyword>
<keyword evidence="2" id="KW-0238">DNA-binding</keyword>
<organism evidence="5 6">
    <name type="scientific">Nocardioides aromaticivorans</name>
    <dbReference type="NCBI Taxonomy" id="200618"/>
    <lineage>
        <taxon>Bacteria</taxon>
        <taxon>Bacillati</taxon>
        <taxon>Actinomycetota</taxon>
        <taxon>Actinomycetes</taxon>
        <taxon>Propionibacteriales</taxon>
        <taxon>Nocardioidaceae</taxon>
        <taxon>Nocardioides</taxon>
    </lineage>
</organism>
<keyword evidence="1" id="KW-0805">Transcription regulation</keyword>
<dbReference type="Gene3D" id="1.10.10.10">
    <property type="entry name" value="Winged helix-like DNA-binding domain superfamily/Winged helix DNA-binding domain"/>
    <property type="match status" value="1"/>
</dbReference>
<sequence length="216" mass="23386">MRSLVGDRAPGTPAPSERELVDRFGVARMTVRQALDALVGEGVLERHPGRGTFVAGPRRTPTGVRGLTDELALRGVVVETRTLVAESVPAGEAMAGAFRVHPEEPLVRWVRLRVGDGRPVCLSETYLPAAFAGDLLDHLPASLYDELAARGHRPTWAEDAVSAGLATDEEATLLEVPQGSPVLRLTRRALDGETVVEMSRSVLRGEDYTLHLQLRD</sequence>
<evidence type="ECO:0000256" key="2">
    <source>
        <dbReference type="ARBA" id="ARBA00023125"/>
    </source>
</evidence>
<dbReference type="InterPro" id="IPR036388">
    <property type="entry name" value="WH-like_DNA-bd_sf"/>
</dbReference>
<evidence type="ECO:0000256" key="3">
    <source>
        <dbReference type="ARBA" id="ARBA00023163"/>
    </source>
</evidence>
<reference evidence="5 6" key="1">
    <citation type="submission" date="2017-06" db="EMBL/GenBank/DDBJ databases">
        <title>Complete Genome Sequence of the Soil Carbazole-Degrading Bacterium Nocardioides aromaticivorans IC177.</title>
        <authorList>
            <person name="Vejarano F."/>
            <person name="Suzuki-Minakuchi C."/>
            <person name="Ohtsubo Y."/>
            <person name="Tsuda M."/>
            <person name="Okada K."/>
            <person name="Nojiri H."/>
        </authorList>
    </citation>
    <scope>NUCLEOTIDE SEQUENCE [LARGE SCALE GENOMIC DNA]</scope>
    <source>
        <strain evidence="5 6">IC177</strain>
    </source>
</reference>
<dbReference type="InterPro" id="IPR000524">
    <property type="entry name" value="Tscrpt_reg_HTH_GntR"/>
</dbReference>
<protein>
    <submittedName>
        <fullName evidence="5">GntR family transcriptional regulator</fullName>
    </submittedName>
</protein>